<dbReference type="InterPro" id="IPR012677">
    <property type="entry name" value="Nucleotide-bd_a/b_plait_sf"/>
</dbReference>
<keyword evidence="1" id="KW-0677">Repeat</keyword>
<feature type="domain" description="RRM" evidence="5">
    <location>
        <begin position="240"/>
        <end position="320"/>
    </location>
</feature>
<dbReference type="InParanoid" id="G8YM68"/>
<dbReference type="Gene3D" id="3.30.70.330">
    <property type="match status" value="3"/>
</dbReference>
<dbReference type="FunCoup" id="G8YM68">
    <property type="interactions" value="134"/>
</dbReference>
<dbReference type="PANTHER" id="PTHR47640">
    <property type="entry name" value="TRNA SELENOCYSTEINE 1-ASSOCIATED PROTEIN 1-RELATED-RELATED"/>
    <property type="match status" value="1"/>
</dbReference>
<feature type="region of interest" description="Disordered" evidence="4">
    <location>
        <begin position="1"/>
        <end position="123"/>
    </location>
</feature>
<keyword evidence="7" id="KW-1185">Reference proteome</keyword>
<evidence type="ECO:0000313" key="7">
    <source>
        <dbReference type="Proteomes" id="UP000005222"/>
    </source>
</evidence>
<feature type="compositionally biased region" description="Polar residues" evidence="4">
    <location>
        <begin position="595"/>
        <end position="608"/>
    </location>
</feature>
<dbReference type="OrthoDB" id="446113at2759"/>
<dbReference type="eggNOG" id="KOG0118">
    <property type="taxonomic scope" value="Eukaryota"/>
</dbReference>
<evidence type="ECO:0000256" key="3">
    <source>
        <dbReference type="PROSITE-ProRule" id="PRU00176"/>
    </source>
</evidence>
<feature type="region of interest" description="Disordered" evidence="4">
    <location>
        <begin position="579"/>
        <end position="642"/>
    </location>
</feature>
<keyword evidence="2 3" id="KW-0694">RNA-binding</keyword>
<dbReference type="STRING" id="559304.G8YM68"/>
<evidence type="ECO:0000313" key="6">
    <source>
        <dbReference type="EMBL" id="CCE88464.1"/>
    </source>
</evidence>
<feature type="compositionally biased region" description="Polar residues" evidence="4">
    <location>
        <begin position="617"/>
        <end position="642"/>
    </location>
</feature>
<dbReference type="InterPro" id="IPR000504">
    <property type="entry name" value="RRM_dom"/>
</dbReference>
<evidence type="ECO:0000256" key="4">
    <source>
        <dbReference type="SAM" id="MobiDB-lite"/>
    </source>
</evidence>
<feature type="compositionally biased region" description="Polar residues" evidence="4">
    <location>
        <begin position="40"/>
        <end position="58"/>
    </location>
</feature>
<dbReference type="InterPro" id="IPR050825">
    <property type="entry name" value="RBM42_RBP45_47-like"/>
</dbReference>
<evidence type="ECO:0000256" key="1">
    <source>
        <dbReference type="ARBA" id="ARBA00022737"/>
    </source>
</evidence>
<dbReference type="AlphaFoldDB" id="G8YM68"/>
<feature type="compositionally biased region" description="Polar residues" evidence="4">
    <location>
        <begin position="1"/>
        <end position="32"/>
    </location>
</feature>
<gene>
    <name evidence="6" type="primary">Piso0_001971</name>
    <name evidence="6" type="ORF">GNLVRS01_PISO0F01919g</name>
</gene>
<evidence type="ECO:0000256" key="2">
    <source>
        <dbReference type="ARBA" id="ARBA00022884"/>
    </source>
</evidence>
<dbReference type="EMBL" id="FO082054">
    <property type="protein sequence ID" value="CCE88464.1"/>
    <property type="molecule type" value="Genomic_DNA"/>
</dbReference>
<dbReference type="Proteomes" id="UP000005222">
    <property type="component" value="Chromosome F"/>
</dbReference>
<dbReference type="InterPro" id="IPR035979">
    <property type="entry name" value="RBD_domain_sf"/>
</dbReference>
<dbReference type="PROSITE" id="PS50102">
    <property type="entry name" value="RRM"/>
    <property type="match status" value="3"/>
</dbReference>
<organism evidence="6 7">
    <name type="scientific">Pichia sorbitophila (strain ATCC MYA-4447 / BCRC 22081 / CBS 7064 / NBRC 10061 / NRRL Y-12695)</name>
    <name type="common">Hybrid yeast</name>
    <dbReference type="NCBI Taxonomy" id="559304"/>
    <lineage>
        <taxon>Eukaryota</taxon>
        <taxon>Fungi</taxon>
        <taxon>Dikarya</taxon>
        <taxon>Ascomycota</taxon>
        <taxon>Saccharomycotina</taxon>
        <taxon>Pichiomycetes</taxon>
        <taxon>Debaryomycetaceae</taxon>
        <taxon>Millerozyma</taxon>
    </lineage>
</organism>
<protein>
    <submittedName>
        <fullName evidence="6">Piso0_001971 protein</fullName>
    </submittedName>
</protein>
<name>G8YM68_PICSO</name>
<dbReference type="GO" id="GO:0003729">
    <property type="term" value="F:mRNA binding"/>
    <property type="evidence" value="ECO:0007669"/>
    <property type="project" value="InterPro"/>
</dbReference>
<dbReference type="Pfam" id="PF00076">
    <property type="entry name" value="RRM_1"/>
    <property type="match status" value="2"/>
</dbReference>
<proteinExistence type="predicted"/>
<dbReference type="SMART" id="SM00360">
    <property type="entry name" value="RRM"/>
    <property type="match status" value="3"/>
</dbReference>
<reference evidence="6 7" key="1">
    <citation type="journal article" date="2012" name="G3 (Bethesda)">
        <title>Pichia sorbitophila, an interspecies yeast hybrid reveals early steps of genome resolution following polyploidization.</title>
        <authorList>
            <person name="Leh Louis V."/>
            <person name="Despons L."/>
            <person name="Friedrich A."/>
            <person name="Martin T."/>
            <person name="Durrens P."/>
            <person name="Casaregola S."/>
            <person name="Neuveglise C."/>
            <person name="Fairhead C."/>
            <person name="Marck C."/>
            <person name="Cruz J.A."/>
            <person name="Straub M.L."/>
            <person name="Kugler V."/>
            <person name="Sacerdot C."/>
            <person name="Uzunov Z."/>
            <person name="Thierry A."/>
            <person name="Weiss S."/>
            <person name="Bleykasten C."/>
            <person name="De Montigny J."/>
            <person name="Jacques N."/>
            <person name="Jung P."/>
            <person name="Lemaire M."/>
            <person name="Mallet S."/>
            <person name="Morel G."/>
            <person name="Richard G.F."/>
            <person name="Sarkar A."/>
            <person name="Savel G."/>
            <person name="Schacherer J."/>
            <person name="Seret M.L."/>
            <person name="Talla E."/>
            <person name="Samson G."/>
            <person name="Jubin C."/>
            <person name="Poulain J."/>
            <person name="Vacherie B."/>
            <person name="Barbe V."/>
            <person name="Pelletier E."/>
            <person name="Sherman D.J."/>
            <person name="Westhof E."/>
            <person name="Weissenbach J."/>
            <person name="Baret P.V."/>
            <person name="Wincker P."/>
            <person name="Gaillardin C."/>
            <person name="Dujon B."/>
            <person name="Souciet J.L."/>
        </authorList>
    </citation>
    <scope>NUCLEOTIDE SEQUENCE [LARGE SCALE GENOMIC DNA]</scope>
    <source>
        <strain evidence="7">ATCC MYA-4447 / BCRC 22081 / CBS 7064 / NBRC 10061 / NRRL Y-12695</strain>
    </source>
</reference>
<evidence type="ECO:0000259" key="5">
    <source>
        <dbReference type="PROSITE" id="PS50102"/>
    </source>
</evidence>
<dbReference type="OMA" id="VEMNGAW"/>
<dbReference type="GO" id="GO:0005829">
    <property type="term" value="C:cytosol"/>
    <property type="evidence" value="ECO:0007669"/>
    <property type="project" value="TreeGrafter"/>
</dbReference>
<feature type="domain" description="RRM" evidence="5">
    <location>
        <begin position="424"/>
        <end position="496"/>
    </location>
</feature>
<dbReference type="SUPFAM" id="SSF54928">
    <property type="entry name" value="RNA-binding domain, RBD"/>
    <property type="match status" value="3"/>
</dbReference>
<dbReference type="HOGENOM" id="CLU_016304_6_3_1"/>
<dbReference type="PANTHER" id="PTHR47640:SF10">
    <property type="entry name" value="TRNA SELENOCYSTEINE 1-ASSOCIATED PROTEIN 1-RELATED"/>
    <property type="match status" value="1"/>
</dbReference>
<feature type="compositionally biased region" description="Polar residues" evidence="4">
    <location>
        <begin position="66"/>
        <end position="75"/>
    </location>
</feature>
<sequence>MVLSSTNDIKQESNTTPGSLEESSNDQYNNIEISMPPISSELNSIPLHNQDDMTSSRSGLEEEVSIYSQDKSSSHAYDISGPQVHLKRKSSDMSVLPEPPLSTKESSAAATKQHGPLGHQENPRTLWMGDLDPWLDEAAIADLWYDVLKKRVNVKLIRPRSHKTDFPYHGVSHLGYCFVEFDNLYDAQLALSLNGKPLPESAMPSQKVRSRNQDNQKKYFRLNWANGATLDAPIIHTPEFSLFVGDLSASTTEAHLLAFFQSKYPESVKTVRVITDPVSGKSRCFGFVRFSDEHARSKALVEMQGTWFGGRQLRVALASPKTNAKAGNTNGSPGFYNVLPQHFFQAPGGLPLATSPFGYYGNSQLHPQSQYPTLSSSTEALNSVRHHGHSVIPDSIPSYNGAESLSNNPYGIHHGQPFADPKNTTVFVGGLSSEVNDQTLFALFKPFGIIQQVKIPPGKNCGFIKYSKRQEAEDAIASMQGFIIGGNRVRLSWGKVSTNNKKFNNYQQQMVQAAQMQVAAAMSMGLGPNNAMAAAAAAAAGYNTTNTPFTPPPHLAGPAGHAPGVDVPLARGISPIPLQQSMAVPPPAMTVGPGTLSSGNSGIHNTNVPEEGPENPRSGSTIQKSYQAQDQANASIENNLSSGIAALDLENDNRK</sequence>
<accession>G8YM68</accession>
<feature type="domain" description="RRM" evidence="5">
    <location>
        <begin position="124"/>
        <end position="215"/>
    </location>
</feature>